<comment type="caution">
    <text evidence="2">The sequence shown here is derived from an EMBL/GenBank/DDBJ whole genome shotgun (WGS) entry which is preliminary data.</text>
</comment>
<evidence type="ECO:0000313" key="2">
    <source>
        <dbReference type="EMBL" id="PSC07020.1"/>
    </source>
</evidence>
<evidence type="ECO:0000313" key="3">
    <source>
        <dbReference type="Proteomes" id="UP000239772"/>
    </source>
</evidence>
<dbReference type="EMBL" id="PVZS01000001">
    <property type="protein sequence ID" value="PSC07020.1"/>
    <property type="molecule type" value="Genomic_DNA"/>
</dbReference>
<gene>
    <name evidence="2" type="ORF">SLNSH_01185</name>
</gene>
<keyword evidence="1" id="KW-0732">Signal</keyword>
<protein>
    <submittedName>
        <fullName evidence="2">Uncharacterized protein</fullName>
    </submittedName>
</protein>
<proteinExistence type="predicted"/>
<dbReference type="AlphaFoldDB" id="A0A2T1HZM0"/>
<dbReference type="OrthoDB" id="8255309at2"/>
<sequence>MQSLMLAGGLALAAFAAVLFATPTPAEAVVCAKGVYRAGCAGPRGAAVATRPPVRCYYRAGRRVCAR</sequence>
<keyword evidence="3" id="KW-1185">Reference proteome</keyword>
<reference evidence="3" key="1">
    <citation type="submission" date="2018-03" db="EMBL/GenBank/DDBJ databases">
        <authorList>
            <person name="Sun L."/>
            <person name="Liu H."/>
            <person name="Chen W."/>
            <person name="Huang K."/>
            <person name="Liu W."/>
            <person name="Gao X."/>
        </authorList>
    </citation>
    <scope>NUCLEOTIDE SEQUENCE [LARGE SCALE GENOMIC DNA]</scope>
    <source>
        <strain evidence="3">SH9</strain>
    </source>
</reference>
<dbReference type="RefSeq" id="WP_106334805.1">
    <property type="nucleotide sequence ID" value="NZ_PVZS01000001.1"/>
</dbReference>
<organism evidence="2 3">
    <name type="scientific">Alsobacter soli</name>
    <dbReference type="NCBI Taxonomy" id="2109933"/>
    <lineage>
        <taxon>Bacteria</taxon>
        <taxon>Pseudomonadati</taxon>
        <taxon>Pseudomonadota</taxon>
        <taxon>Alphaproteobacteria</taxon>
        <taxon>Hyphomicrobiales</taxon>
        <taxon>Alsobacteraceae</taxon>
        <taxon>Alsobacter</taxon>
    </lineage>
</organism>
<feature type="signal peptide" evidence="1">
    <location>
        <begin position="1"/>
        <end position="21"/>
    </location>
</feature>
<feature type="chain" id="PRO_5015573810" evidence="1">
    <location>
        <begin position="22"/>
        <end position="67"/>
    </location>
</feature>
<dbReference type="Proteomes" id="UP000239772">
    <property type="component" value="Unassembled WGS sequence"/>
</dbReference>
<accession>A0A2T1HZM0</accession>
<evidence type="ECO:0000256" key="1">
    <source>
        <dbReference type="SAM" id="SignalP"/>
    </source>
</evidence>
<name>A0A2T1HZM0_9HYPH</name>